<feature type="region of interest" description="Disordered" evidence="1">
    <location>
        <begin position="1"/>
        <end position="22"/>
    </location>
</feature>
<name>A0AAP0K2R8_9MAGN</name>
<dbReference type="EMBL" id="JBBNAE010000002">
    <property type="protein sequence ID" value="KAK9144838.1"/>
    <property type="molecule type" value="Genomic_DNA"/>
</dbReference>
<keyword evidence="3" id="KW-1185">Reference proteome</keyword>
<evidence type="ECO:0000313" key="2">
    <source>
        <dbReference type="EMBL" id="KAK9144838.1"/>
    </source>
</evidence>
<gene>
    <name evidence="2" type="ORF">Sjap_004741</name>
</gene>
<evidence type="ECO:0000313" key="3">
    <source>
        <dbReference type="Proteomes" id="UP001417504"/>
    </source>
</evidence>
<organism evidence="2 3">
    <name type="scientific">Stephania japonica</name>
    <dbReference type="NCBI Taxonomy" id="461633"/>
    <lineage>
        <taxon>Eukaryota</taxon>
        <taxon>Viridiplantae</taxon>
        <taxon>Streptophyta</taxon>
        <taxon>Embryophyta</taxon>
        <taxon>Tracheophyta</taxon>
        <taxon>Spermatophyta</taxon>
        <taxon>Magnoliopsida</taxon>
        <taxon>Ranunculales</taxon>
        <taxon>Menispermaceae</taxon>
        <taxon>Menispermoideae</taxon>
        <taxon>Cissampelideae</taxon>
        <taxon>Stephania</taxon>
    </lineage>
</organism>
<reference evidence="2 3" key="1">
    <citation type="submission" date="2024-01" db="EMBL/GenBank/DDBJ databases">
        <title>Genome assemblies of Stephania.</title>
        <authorList>
            <person name="Yang L."/>
        </authorList>
    </citation>
    <scope>NUCLEOTIDE SEQUENCE [LARGE SCALE GENOMIC DNA]</scope>
    <source>
        <strain evidence="2">QJT</strain>
        <tissue evidence="2">Leaf</tissue>
    </source>
</reference>
<proteinExistence type="predicted"/>
<dbReference type="Proteomes" id="UP001417504">
    <property type="component" value="Unassembled WGS sequence"/>
</dbReference>
<dbReference type="AlphaFoldDB" id="A0AAP0K2R8"/>
<sequence>MVEEEEQEEDIKLNSVAGEGGDSPAVAIAAAKKEGDLSSLTRQAAELPAAGRRLGPSGVVPKGEAGEEQRLLPSRASRGVMPSLDSSRDQIGPCGPVNGPGQLTLDQLTRVN</sequence>
<protein>
    <submittedName>
        <fullName evidence="2">Uncharacterized protein</fullName>
    </submittedName>
</protein>
<feature type="region of interest" description="Disordered" evidence="1">
    <location>
        <begin position="35"/>
        <end position="112"/>
    </location>
</feature>
<accession>A0AAP0K2R8</accession>
<comment type="caution">
    <text evidence="2">The sequence shown here is derived from an EMBL/GenBank/DDBJ whole genome shotgun (WGS) entry which is preliminary data.</text>
</comment>
<evidence type="ECO:0000256" key="1">
    <source>
        <dbReference type="SAM" id="MobiDB-lite"/>
    </source>
</evidence>